<dbReference type="AlphaFoldDB" id="A0A1V3IUF2"/>
<dbReference type="CDD" id="cd00221">
    <property type="entry name" value="Vsr"/>
    <property type="match status" value="1"/>
</dbReference>
<evidence type="ECO:0000256" key="1">
    <source>
        <dbReference type="ARBA" id="ARBA00022722"/>
    </source>
</evidence>
<dbReference type="GO" id="GO:0004519">
    <property type="term" value="F:endonuclease activity"/>
    <property type="evidence" value="ECO:0007669"/>
    <property type="project" value="UniProtKB-KW"/>
</dbReference>
<gene>
    <name evidence="7" type="ORF">BKK51_04870</name>
</gene>
<keyword evidence="2 6" id="KW-0255">Endonuclease</keyword>
<dbReference type="SUPFAM" id="SSF52980">
    <property type="entry name" value="Restriction endonuclease-like"/>
    <property type="match status" value="1"/>
</dbReference>
<dbReference type="EMBL" id="MLHK01000024">
    <property type="protein sequence ID" value="OOF45880.1"/>
    <property type="molecule type" value="Genomic_DNA"/>
</dbReference>
<keyword evidence="5 6" id="KW-0234">DNA repair</keyword>
<sequence length="141" mass="16809">MDKLTPEQRRKCMQASKNKGTKPEVLLGQALWGLGLRYRRNDKNIFGKPDFSFKKYKVVVFVDGEFWHGKDWEIRKNDIKSNQAFWIAKIERNMARDREVAEMLLKSGWKILRFWGKEVVKEPLIKALEVKRIIDEIKQEK</sequence>
<comment type="function">
    <text evidence="6">May nick specific sequences that contain T:G mispairs resulting from m5C-deamination.</text>
</comment>
<dbReference type="InterPro" id="IPR011335">
    <property type="entry name" value="Restrct_endonuc-II-like"/>
</dbReference>
<evidence type="ECO:0000256" key="2">
    <source>
        <dbReference type="ARBA" id="ARBA00022759"/>
    </source>
</evidence>
<evidence type="ECO:0000313" key="7">
    <source>
        <dbReference type="EMBL" id="OOF45880.1"/>
    </source>
</evidence>
<organism evidence="7 8">
    <name type="scientific">Rodentibacter trehalosifermentans</name>
    <dbReference type="NCBI Taxonomy" id="1908263"/>
    <lineage>
        <taxon>Bacteria</taxon>
        <taxon>Pseudomonadati</taxon>
        <taxon>Pseudomonadota</taxon>
        <taxon>Gammaproteobacteria</taxon>
        <taxon>Pasteurellales</taxon>
        <taxon>Pasteurellaceae</taxon>
        <taxon>Rodentibacter</taxon>
    </lineage>
</organism>
<evidence type="ECO:0000256" key="6">
    <source>
        <dbReference type="PIRNR" id="PIRNR018267"/>
    </source>
</evidence>
<dbReference type="GO" id="GO:0016787">
    <property type="term" value="F:hydrolase activity"/>
    <property type="evidence" value="ECO:0007669"/>
    <property type="project" value="UniProtKB-KW"/>
</dbReference>
<keyword evidence="3 6" id="KW-0227">DNA damage</keyword>
<keyword evidence="4 6" id="KW-0378">Hydrolase</keyword>
<dbReference type="RefSeq" id="WP_077420139.1">
    <property type="nucleotide sequence ID" value="NZ_MLHK01000024.1"/>
</dbReference>
<comment type="caution">
    <text evidence="7">The sequence shown here is derived from an EMBL/GenBank/DDBJ whole genome shotgun (WGS) entry which is preliminary data.</text>
</comment>
<dbReference type="Gene3D" id="3.40.960.10">
    <property type="entry name" value="VSR Endonuclease"/>
    <property type="match status" value="1"/>
</dbReference>
<dbReference type="NCBIfam" id="TIGR00632">
    <property type="entry name" value="vsr"/>
    <property type="match status" value="1"/>
</dbReference>
<keyword evidence="1 6" id="KW-0540">Nuclease</keyword>
<protein>
    <recommendedName>
        <fullName evidence="6">Very short patch repair endonuclease</fullName>
        <ecNumber evidence="6">3.1.-.-</ecNumber>
    </recommendedName>
</protein>
<evidence type="ECO:0000256" key="5">
    <source>
        <dbReference type="ARBA" id="ARBA00023204"/>
    </source>
</evidence>
<dbReference type="Proteomes" id="UP000188728">
    <property type="component" value="Unassembled WGS sequence"/>
</dbReference>
<proteinExistence type="inferred from homology"/>
<dbReference type="EC" id="3.1.-.-" evidence="6"/>
<comment type="similarity">
    <text evidence="6">Belongs to the vsr family.</text>
</comment>
<accession>A0A1V3IUF2</accession>
<dbReference type="Pfam" id="PF03852">
    <property type="entry name" value="Vsr"/>
    <property type="match status" value="1"/>
</dbReference>
<evidence type="ECO:0000256" key="4">
    <source>
        <dbReference type="ARBA" id="ARBA00022801"/>
    </source>
</evidence>
<evidence type="ECO:0000256" key="3">
    <source>
        <dbReference type="ARBA" id="ARBA00022763"/>
    </source>
</evidence>
<dbReference type="GO" id="GO:0006298">
    <property type="term" value="P:mismatch repair"/>
    <property type="evidence" value="ECO:0007669"/>
    <property type="project" value="UniProtKB-UniRule"/>
</dbReference>
<evidence type="ECO:0000313" key="8">
    <source>
        <dbReference type="Proteomes" id="UP000188728"/>
    </source>
</evidence>
<dbReference type="InterPro" id="IPR004603">
    <property type="entry name" value="DNA_mismatch_endonuc_vsr"/>
</dbReference>
<reference evidence="7 8" key="1">
    <citation type="submission" date="2016-10" db="EMBL/GenBank/DDBJ databases">
        <title>Rodentibacter gen. nov. and new species.</title>
        <authorList>
            <person name="Christensen H."/>
        </authorList>
    </citation>
    <scope>NUCLEOTIDE SEQUENCE [LARGE SCALE GENOMIC DNA]</scope>
    <source>
        <strain evidence="7 8">H1983213011</strain>
    </source>
</reference>
<name>A0A1V3IUF2_9PAST</name>
<dbReference type="PIRSF" id="PIRSF018267">
    <property type="entry name" value="VSR_endonuc"/>
    <property type="match status" value="1"/>
</dbReference>